<dbReference type="RefSeq" id="WP_203778846.1">
    <property type="nucleotide sequence ID" value="NZ_BOMV01000005.1"/>
</dbReference>
<organism evidence="1 2">
    <name type="scientific">Paractinoplanes rishiriensis</name>
    <dbReference type="NCBI Taxonomy" id="1050105"/>
    <lineage>
        <taxon>Bacteria</taxon>
        <taxon>Bacillati</taxon>
        <taxon>Actinomycetota</taxon>
        <taxon>Actinomycetes</taxon>
        <taxon>Micromonosporales</taxon>
        <taxon>Micromonosporaceae</taxon>
        <taxon>Paractinoplanes</taxon>
    </lineage>
</organism>
<name>A0A919JTB6_9ACTN</name>
<dbReference type="EMBL" id="BOMV01000005">
    <property type="protein sequence ID" value="GIE92997.1"/>
    <property type="molecule type" value="Genomic_DNA"/>
</dbReference>
<comment type="caution">
    <text evidence="1">The sequence shown here is derived from an EMBL/GenBank/DDBJ whole genome shotgun (WGS) entry which is preliminary data.</text>
</comment>
<evidence type="ECO:0000313" key="1">
    <source>
        <dbReference type="EMBL" id="GIE92997.1"/>
    </source>
</evidence>
<dbReference type="AlphaFoldDB" id="A0A919JTB6"/>
<dbReference type="Proteomes" id="UP000636960">
    <property type="component" value="Unassembled WGS sequence"/>
</dbReference>
<keyword evidence="2" id="KW-1185">Reference proteome</keyword>
<gene>
    <name evidence="1" type="ORF">Ari01nite_04620</name>
</gene>
<accession>A0A919JTB6</accession>
<protein>
    <submittedName>
        <fullName evidence="1">Uncharacterized protein</fullName>
    </submittedName>
</protein>
<reference evidence="1" key="1">
    <citation type="submission" date="2021-01" db="EMBL/GenBank/DDBJ databases">
        <title>Whole genome shotgun sequence of Actinoplanes rishiriensis NBRC 108556.</title>
        <authorList>
            <person name="Komaki H."/>
            <person name="Tamura T."/>
        </authorList>
    </citation>
    <scope>NUCLEOTIDE SEQUENCE</scope>
    <source>
        <strain evidence="1">NBRC 108556</strain>
    </source>
</reference>
<evidence type="ECO:0000313" key="2">
    <source>
        <dbReference type="Proteomes" id="UP000636960"/>
    </source>
</evidence>
<sequence>MAEITSIDVPEVFRMSDAVLDAAGRLDRLSARVEARRYAEKHVLPGSVTCDPGTVEAAASWQVTLARLAEEVRAFGTELRTAATAYREADEFAARQVRASGHPAFGPGGGAGPR</sequence>
<proteinExistence type="predicted"/>